<evidence type="ECO:0000256" key="1">
    <source>
        <dbReference type="ARBA" id="ARBA00022490"/>
    </source>
</evidence>
<feature type="domain" description="Ribosome maturation factor RimM PRC barrel" evidence="7">
    <location>
        <begin position="114"/>
        <end position="197"/>
    </location>
</feature>
<comment type="function">
    <text evidence="5">An accessory protein needed during the final step in the assembly of 30S ribosomal subunit, possibly for assembly of the head region. Essential for efficient processing of 16S rRNA. May be needed both before and after RbfA during the maturation of 16S rRNA. It has affinity for free ribosomal 30S subunits but not for 70S ribosomes.</text>
</comment>
<dbReference type="GO" id="GO:0005737">
    <property type="term" value="C:cytoplasm"/>
    <property type="evidence" value="ECO:0007669"/>
    <property type="project" value="UniProtKB-SubCell"/>
</dbReference>
<dbReference type="InterPro" id="IPR009000">
    <property type="entry name" value="Transl_B-barrel_sf"/>
</dbReference>
<dbReference type="GO" id="GO:0005840">
    <property type="term" value="C:ribosome"/>
    <property type="evidence" value="ECO:0007669"/>
    <property type="project" value="InterPro"/>
</dbReference>
<comment type="subcellular location">
    <subcellularLocation>
        <location evidence="5">Cytoplasm</location>
    </subcellularLocation>
</comment>
<dbReference type="InterPro" id="IPR011961">
    <property type="entry name" value="RimM"/>
</dbReference>
<evidence type="ECO:0000259" key="6">
    <source>
        <dbReference type="Pfam" id="PF01782"/>
    </source>
</evidence>
<dbReference type="EMBL" id="QEXO01000001">
    <property type="protein sequence ID" value="PWE15739.1"/>
    <property type="molecule type" value="Genomic_DNA"/>
</dbReference>
<keyword evidence="1 5" id="KW-0963">Cytoplasm</keyword>
<dbReference type="InterPro" id="IPR056792">
    <property type="entry name" value="PRC_RimM"/>
</dbReference>
<accession>A0A2U2BP16</accession>
<dbReference type="Gene3D" id="2.30.30.240">
    <property type="entry name" value="PRC-barrel domain"/>
    <property type="match status" value="1"/>
</dbReference>
<dbReference type="InterPro" id="IPR036976">
    <property type="entry name" value="RimM_N_sf"/>
</dbReference>
<keyword evidence="2 5" id="KW-0690">Ribosome biogenesis</keyword>
<evidence type="ECO:0000313" key="8">
    <source>
        <dbReference type="EMBL" id="PWE15739.1"/>
    </source>
</evidence>
<proteinExistence type="inferred from homology"/>
<protein>
    <recommendedName>
        <fullName evidence="5">Ribosome maturation factor RimM</fullName>
    </recommendedName>
</protein>
<dbReference type="SUPFAM" id="SSF50346">
    <property type="entry name" value="PRC-barrel domain"/>
    <property type="match status" value="1"/>
</dbReference>
<dbReference type="GO" id="GO:0006364">
    <property type="term" value="P:rRNA processing"/>
    <property type="evidence" value="ECO:0007669"/>
    <property type="project" value="UniProtKB-UniRule"/>
</dbReference>
<evidence type="ECO:0000256" key="4">
    <source>
        <dbReference type="ARBA" id="ARBA00023186"/>
    </source>
</evidence>
<gene>
    <name evidence="5" type="primary">rimM</name>
    <name evidence="8" type="ORF">DF183_03135</name>
</gene>
<reference evidence="8 9" key="2">
    <citation type="submission" date="2018-05" db="EMBL/GenBank/DDBJ databases">
        <authorList>
            <person name="Lanie J.A."/>
            <person name="Ng W.-L."/>
            <person name="Kazmierczak K.M."/>
            <person name="Andrzejewski T.M."/>
            <person name="Davidsen T.M."/>
            <person name="Wayne K.J."/>
            <person name="Tettelin H."/>
            <person name="Glass J.I."/>
            <person name="Rusch D."/>
            <person name="Podicherti R."/>
            <person name="Tsui H.-C.T."/>
            <person name="Winkler M.E."/>
        </authorList>
    </citation>
    <scope>NUCLEOTIDE SEQUENCE [LARGE SCALE GENOMIC DNA]</scope>
    <source>
        <strain evidence="8 9">YBY</strain>
    </source>
</reference>
<dbReference type="InterPro" id="IPR011033">
    <property type="entry name" value="PRC_barrel-like_sf"/>
</dbReference>
<dbReference type="PANTHER" id="PTHR33692">
    <property type="entry name" value="RIBOSOME MATURATION FACTOR RIMM"/>
    <property type="match status" value="1"/>
</dbReference>
<comment type="caution">
    <text evidence="8">The sequence shown here is derived from an EMBL/GenBank/DDBJ whole genome shotgun (WGS) entry which is preliminary data.</text>
</comment>
<dbReference type="GO" id="GO:0043022">
    <property type="term" value="F:ribosome binding"/>
    <property type="evidence" value="ECO:0007669"/>
    <property type="project" value="InterPro"/>
</dbReference>
<dbReference type="RefSeq" id="WP_045930093.1">
    <property type="nucleotide sequence ID" value="NZ_CAXOJJ010000003.1"/>
</dbReference>
<dbReference type="InterPro" id="IPR002676">
    <property type="entry name" value="RimM_N"/>
</dbReference>
<evidence type="ECO:0000313" key="9">
    <source>
        <dbReference type="Proteomes" id="UP000245216"/>
    </source>
</evidence>
<keyword evidence="4 5" id="KW-0143">Chaperone</keyword>
<evidence type="ECO:0000259" key="7">
    <source>
        <dbReference type="Pfam" id="PF24986"/>
    </source>
</evidence>
<sequence>MKQSAIPADLVELGRIVSAYGVRGWVKIQPHSMQTKALLNAKTWWLKTPRPETQAGVFASASPRQIQTAKQHGATIVAQFEGLDNRELAQALKGHTVWVSRAAFPKADEDEFYWVDLIGCRFFGEQDGQAESLGEVVEVLDNGAHSILVVHRGSWDAEGVFTPAKDEQGRPLEELVPFVQAIVHTVDMSARELHSHWAI</sequence>
<dbReference type="Gene3D" id="2.40.30.60">
    <property type="entry name" value="RimM"/>
    <property type="match status" value="1"/>
</dbReference>
<evidence type="ECO:0000256" key="5">
    <source>
        <dbReference type="HAMAP-Rule" id="MF_00014"/>
    </source>
</evidence>
<comment type="similarity">
    <text evidence="5">Belongs to the RimM family.</text>
</comment>
<comment type="subunit">
    <text evidence="5">Binds ribosomal protein uS19.</text>
</comment>
<dbReference type="NCBIfam" id="TIGR02273">
    <property type="entry name" value="16S_RimM"/>
    <property type="match status" value="1"/>
</dbReference>
<dbReference type="SUPFAM" id="SSF50447">
    <property type="entry name" value="Translation proteins"/>
    <property type="match status" value="1"/>
</dbReference>
<dbReference type="Pfam" id="PF24986">
    <property type="entry name" value="PRC_RimM"/>
    <property type="match status" value="1"/>
</dbReference>
<dbReference type="HAMAP" id="MF_00014">
    <property type="entry name" value="Ribosome_mat_RimM"/>
    <property type="match status" value="1"/>
</dbReference>
<dbReference type="GeneID" id="29370269"/>
<keyword evidence="3 5" id="KW-0698">rRNA processing</keyword>
<dbReference type="Pfam" id="PF01782">
    <property type="entry name" value="RimM"/>
    <property type="match status" value="1"/>
</dbReference>
<feature type="domain" description="RimM N-terminal" evidence="6">
    <location>
        <begin position="13"/>
        <end position="102"/>
    </location>
</feature>
<evidence type="ECO:0000256" key="3">
    <source>
        <dbReference type="ARBA" id="ARBA00022552"/>
    </source>
</evidence>
<name>A0A2U2BP16_ALCFA</name>
<organism evidence="8 9">
    <name type="scientific">Alcaligenes faecalis</name>
    <dbReference type="NCBI Taxonomy" id="511"/>
    <lineage>
        <taxon>Bacteria</taxon>
        <taxon>Pseudomonadati</taxon>
        <taxon>Pseudomonadota</taxon>
        <taxon>Betaproteobacteria</taxon>
        <taxon>Burkholderiales</taxon>
        <taxon>Alcaligenaceae</taxon>
        <taxon>Alcaligenes</taxon>
    </lineage>
</organism>
<dbReference type="PANTHER" id="PTHR33692:SF1">
    <property type="entry name" value="RIBOSOME MATURATION FACTOR RIMM"/>
    <property type="match status" value="1"/>
</dbReference>
<dbReference type="Proteomes" id="UP000245216">
    <property type="component" value="Unassembled WGS sequence"/>
</dbReference>
<dbReference type="STRING" id="511.UZ73_01970"/>
<dbReference type="GO" id="GO:0042274">
    <property type="term" value="P:ribosomal small subunit biogenesis"/>
    <property type="evidence" value="ECO:0007669"/>
    <property type="project" value="UniProtKB-UniRule"/>
</dbReference>
<reference evidence="8 9" key="1">
    <citation type="submission" date="2018-05" db="EMBL/GenBank/DDBJ databases">
        <title>Genome Sequence of an Efficient Indole-Degrading Bacterium, Alcaligenes sp.YBY.</title>
        <authorList>
            <person name="Yang B."/>
        </authorList>
    </citation>
    <scope>NUCLEOTIDE SEQUENCE [LARGE SCALE GENOMIC DNA]</scope>
    <source>
        <strain evidence="8 9">YBY</strain>
    </source>
</reference>
<dbReference type="KEGG" id="afa:UZ73_01970"/>
<comment type="domain">
    <text evidence="5">The PRC barrel domain binds ribosomal protein uS19.</text>
</comment>
<dbReference type="AlphaFoldDB" id="A0A2U2BP16"/>
<evidence type="ECO:0000256" key="2">
    <source>
        <dbReference type="ARBA" id="ARBA00022517"/>
    </source>
</evidence>